<dbReference type="WBParaSite" id="SVE_1698300.1">
    <property type="protein sequence ID" value="SVE_1698300.1"/>
    <property type="gene ID" value="SVE_1698300"/>
</dbReference>
<name>A0A0K0FX17_STRVS</name>
<evidence type="ECO:0000313" key="2">
    <source>
        <dbReference type="WBParaSite" id="SVE_1698300.1"/>
    </source>
</evidence>
<reference evidence="2" key="2">
    <citation type="submission" date="2015-08" db="UniProtKB">
        <authorList>
            <consortium name="WormBaseParasite"/>
        </authorList>
    </citation>
    <scope>IDENTIFICATION</scope>
</reference>
<reference evidence="1" key="1">
    <citation type="submission" date="2014-07" db="EMBL/GenBank/DDBJ databases">
        <authorList>
            <person name="Martin A.A"/>
            <person name="De Silva N."/>
        </authorList>
    </citation>
    <scope>NUCLEOTIDE SEQUENCE</scope>
</reference>
<organism evidence="1 2">
    <name type="scientific">Strongyloides venezuelensis</name>
    <name type="common">Threadworm</name>
    <dbReference type="NCBI Taxonomy" id="75913"/>
    <lineage>
        <taxon>Eukaryota</taxon>
        <taxon>Metazoa</taxon>
        <taxon>Ecdysozoa</taxon>
        <taxon>Nematoda</taxon>
        <taxon>Chromadorea</taxon>
        <taxon>Rhabditida</taxon>
        <taxon>Tylenchina</taxon>
        <taxon>Panagrolaimomorpha</taxon>
        <taxon>Strongyloidoidea</taxon>
        <taxon>Strongyloididae</taxon>
        <taxon>Strongyloides</taxon>
    </lineage>
</organism>
<accession>A0A0K0FX17</accession>
<keyword evidence="1" id="KW-1185">Reference proteome</keyword>
<protein>
    <submittedName>
        <fullName evidence="2">Uncharacterized protein</fullName>
    </submittedName>
</protein>
<dbReference type="Proteomes" id="UP000035680">
    <property type="component" value="Unassembled WGS sequence"/>
</dbReference>
<proteinExistence type="predicted"/>
<sequence length="21" mass="2439">MSAFFNQSTSNLIFNTVHPPW</sequence>
<dbReference type="AlphaFoldDB" id="A0A0K0FX17"/>
<evidence type="ECO:0000313" key="1">
    <source>
        <dbReference type="Proteomes" id="UP000035680"/>
    </source>
</evidence>